<protein>
    <submittedName>
        <fullName evidence="1">Uncharacterized protein</fullName>
    </submittedName>
</protein>
<dbReference type="EMBL" id="JAQAGZ010000045">
    <property type="protein sequence ID" value="MCZ8517644.1"/>
    <property type="molecule type" value="Genomic_DNA"/>
</dbReference>
<dbReference type="RefSeq" id="WP_269886171.1">
    <property type="nucleotide sequence ID" value="NZ_JAQAGZ010000045.1"/>
</dbReference>
<comment type="caution">
    <text evidence="1">The sequence shown here is derived from an EMBL/GenBank/DDBJ whole genome shotgun (WGS) entry which is preliminary data.</text>
</comment>
<evidence type="ECO:0000313" key="2">
    <source>
        <dbReference type="Proteomes" id="UP001527882"/>
    </source>
</evidence>
<sequence length="280" mass="32584">MYYLNFNRYYPNFNVDWNPYFINNFDPYSGHYTRQRDLTGIWQSRNISYIPQCTSISFPEARVTPETLLLAVAGGIAGIAFYVWEKYFQEDVAKHGDAFYKCVKKLNLPYVDFDAIEACLKADPWKLSAEDALRVRNRFETLFNVEMAGIKTLGISPKIDGVWKTPWGLINLNSSNITEKMPFPYYDFEHQKNISGTRYDGSYNWAKGGKLRGVFISSDSSIYGYWMEETNPAETGHLNTGNFVMKFMWDDQNKPIFTGTFGYGKKYNEREWSGIKIMEY</sequence>
<accession>A0ABT4QL97</accession>
<evidence type="ECO:0000313" key="1">
    <source>
        <dbReference type="EMBL" id="MCZ8517644.1"/>
    </source>
</evidence>
<proteinExistence type="predicted"/>
<keyword evidence="2" id="KW-1185">Reference proteome</keyword>
<organism evidence="1 2">
    <name type="scientific">Paenibacillus gyeongsangnamensis</name>
    <dbReference type="NCBI Taxonomy" id="3388067"/>
    <lineage>
        <taxon>Bacteria</taxon>
        <taxon>Bacillati</taxon>
        <taxon>Bacillota</taxon>
        <taxon>Bacilli</taxon>
        <taxon>Bacillales</taxon>
        <taxon>Paenibacillaceae</taxon>
        <taxon>Paenibacillus</taxon>
    </lineage>
</organism>
<dbReference type="Proteomes" id="UP001527882">
    <property type="component" value="Unassembled WGS sequence"/>
</dbReference>
<gene>
    <name evidence="1" type="ORF">O9H85_36045</name>
</gene>
<reference evidence="1 2" key="1">
    <citation type="submission" date="2022-12" db="EMBL/GenBank/DDBJ databases">
        <title>Draft genome sequence of Paenibacillus sp. dW9.</title>
        <authorList>
            <person name="Choi E.-W."/>
            <person name="Kim D.-U."/>
        </authorList>
    </citation>
    <scope>NUCLEOTIDE SEQUENCE [LARGE SCALE GENOMIC DNA]</scope>
    <source>
        <strain evidence="2">dW9</strain>
    </source>
</reference>
<name>A0ABT4QL97_9BACL</name>